<dbReference type="NCBIfam" id="NF047581">
    <property type="entry name" value="gp105_phage_fam"/>
    <property type="match status" value="1"/>
</dbReference>
<name>A0A410MDU4_9BACI</name>
<sequence length="135" mass="14881">MPQVGTYDSQKVQLLVDDVQITGLSSDTFISFEPAEGESFSYSVGANPKDVVVSETNNDVHTATVVLQQTSPYVAFLNRIAKEKRMVPVYAINNNEPKEKAGGSQARIQRPANLSYGKEASNREFTIVVFDYSVE</sequence>
<dbReference type="Proteomes" id="UP000287756">
    <property type="component" value="Chromosome"/>
</dbReference>
<dbReference type="RefSeq" id="WP_128525083.1">
    <property type="nucleotide sequence ID" value="NZ_CP026118.1"/>
</dbReference>
<evidence type="ECO:0000313" key="2">
    <source>
        <dbReference type="Proteomes" id="UP000287756"/>
    </source>
</evidence>
<dbReference type="KEGG" id="hli:HLI_11670"/>
<protein>
    <submittedName>
        <fullName evidence="1">DUF3277 domain-containing protein</fullName>
    </submittedName>
</protein>
<reference evidence="1 2" key="1">
    <citation type="submission" date="2018-01" db="EMBL/GenBank/DDBJ databases">
        <title>The whole genome sequencing and assembly of Halobacillus litoralis ERB031 strain.</title>
        <authorList>
            <person name="Lee S.-J."/>
            <person name="Park M.-K."/>
            <person name="Kim J.-Y."/>
            <person name="Lee Y.-J."/>
            <person name="Yi H."/>
            <person name="Bahn Y.-S."/>
            <person name="Kim J.F."/>
            <person name="Lee D.-W."/>
        </authorList>
    </citation>
    <scope>NUCLEOTIDE SEQUENCE [LARGE SCALE GENOMIC DNA]</scope>
    <source>
        <strain evidence="1 2">ERB 031</strain>
    </source>
</reference>
<proteinExistence type="predicted"/>
<dbReference type="AlphaFoldDB" id="A0A410MDU4"/>
<dbReference type="InterPro" id="IPR021695">
    <property type="entry name" value="Phage_KPP10_Orf10"/>
</dbReference>
<organism evidence="1 2">
    <name type="scientific">Halobacillus litoralis</name>
    <dbReference type="NCBI Taxonomy" id="45668"/>
    <lineage>
        <taxon>Bacteria</taxon>
        <taxon>Bacillati</taxon>
        <taxon>Bacillota</taxon>
        <taxon>Bacilli</taxon>
        <taxon>Bacillales</taxon>
        <taxon>Bacillaceae</taxon>
        <taxon>Halobacillus</taxon>
    </lineage>
</organism>
<dbReference type="EMBL" id="CP026118">
    <property type="protein sequence ID" value="QAS52806.1"/>
    <property type="molecule type" value="Genomic_DNA"/>
</dbReference>
<gene>
    <name evidence="1" type="ORF">HLI_11670</name>
</gene>
<evidence type="ECO:0000313" key="1">
    <source>
        <dbReference type="EMBL" id="QAS52806.1"/>
    </source>
</evidence>
<dbReference type="OrthoDB" id="2601963at2"/>
<accession>A0A410MDU4</accession>